<dbReference type="PANTHER" id="PTHR43232:SF2">
    <property type="entry name" value="MOLYBDENUM COFACTOR BIOSYNTHESIS PROTEIN B"/>
    <property type="match status" value="1"/>
</dbReference>
<dbReference type="EMBL" id="JAQQKX010000012">
    <property type="protein sequence ID" value="MDC7684451.1"/>
    <property type="molecule type" value="Genomic_DNA"/>
</dbReference>
<sequence>MNISENPLGALVRVARPGRTDKAAEDYLGARLADVGYGQVLIETVHEDITAIRDAVTRLIAKRVQVIVTLGGTGPGLFDVTPEAIEPLLEKRFDGFSVLFHMYSHQTAGLPGMLSRTFAGTIGSTAVFGLPGSIGAVTDAWENILAFHLAPDTDQCTLRRVISPGRKPVQD</sequence>
<evidence type="ECO:0000313" key="7">
    <source>
        <dbReference type="Proteomes" id="UP001214854"/>
    </source>
</evidence>
<name>A0ABT5HWI3_9CAUL</name>
<gene>
    <name evidence="6" type="ORF">PQU92_14285</name>
</gene>
<dbReference type="PROSITE" id="PS01078">
    <property type="entry name" value="MOCF_BIOSYNTHESIS_1"/>
    <property type="match status" value="1"/>
</dbReference>
<dbReference type="SMART" id="SM00852">
    <property type="entry name" value="MoCF_biosynth"/>
    <property type="match status" value="1"/>
</dbReference>
<dbReference type="Pfam" id="PF00994">
    <property type="entry name" value="MoCF_biosynth"/>
    <property type="match status" value="1"/>
</dbReference>
<feature type="domain" description="MoaB/Mog" evidence="5">
    <location>
        <begin position="10"/>
        <end position="152"/>
    </location>
</feature>
<dbReference type="PANTHER" id="PTHR43232">
    <property type="entry name" value="MOLYBDENUM COFACTOR BIOSYNTHESIS PROTEIN B"/>
    <property type="match status" value="1"/>
</dbReference>
<evidence type="ECO:0000256" key="4">
    <source>
        <dbReference type="ARBA" id="ARBA00023150"/>
    </source>
</evidence>
<protein>
    <recommendedName>
        <fullName evidence="3">Molybdenum cofactor biosynthesis protein B</fullName>
    </recommendedName>
</protein>
<organism evidence="6 7">
    <name type="scientific">Asticcacaulis aquaticus</name>
    <dbReference type="NCBI Taxonomy" id="2984212"/>
    <lineage>
        <taxon>Bacteria</taxon>
        <taxon>Pseudomonadati</taxon>
        <taxon>Pseudomonadota</taxon>
        <taxon>Alphaproteobacteria</taxon>
        <taxon>Caulobacterales</taxon>
        <taxon>Caulobacteraceae</taxon>
        <taxon>Asticcacaulis</taxon>
    </lineage>
</organism>
<accession>A0ABT5HWI3</accession>
<evidence type="ECO:0000256" key="2">
    <source>
        <dbReference type="ARBA" id="ARBA00006112"/>
    </source>
</evidence>
<proteinExistence type="inferred from homology"/>
<dbReference type="InterPro" id="IPR012245">
    <property type="entry name" value="MoaB"/>
</dbReference>
<evidence type="ECO:0000256" key="1">
    <source>
        <dbReference type="ARBA" id="ARBA00005046"/>
    </source>
</evidence>
<evidence type="ECO:0000256" key="3">
    <source>
        <dbReference type="ARBA" id="ARBA00015262"/>
    </source>
</evidence>
<dbReference type="InterPro" id="IPR036425">
    <property type="entry name" value="MoaB/Mog-like_dom_sf"/>
</dbReference>
<dbReference type="InterPro" id="IPR008284">
    <property type="entry name" value="MoCF_biosynth_CS"/>
</dbReference>
<evidence type="ECO:0000259" key="5">
    <source>
        <dbReference type="SMART" id="SM00852"/>
    </source>
</evidence>
<dbReference type="Gene3D" id="3.40.980.10">
    <property type="entry name" value="MoaB/Mog-like domain"/>
    <property type="match status" value="1"/>
</dbReference>
<dbReference type="Proteomes" id="UP001214854">
    <property type="component" value="Unassembled WGS sequence"/>
</dbReference>
<dbReference type="SUPFAM" id="SSF53218">
    <property type="entry name" value="Molybdenum cofactor biosynthesis proteins"/>
    <property type="match status" value="1"/>
</dbReference>
<keyword evidence="4" id="KW-0501">Molybdenum cofactor biosynthesis</keyword>
<dbReference type="RefSeq" id="WP_272748925.1">
    <property type="nucleotide sequence ID" value="NZ_JAQQKX010000012.1"/>
</dbReference>
<dbReference type="InterPro" id="IPR001453">
    <property type="entry name" value="MoaB/Mog_dom"/>
</dbReference>
<comment type="pathway">
    <text evidence="1">Cofactor biosynthesis; molybdopterin biosynthesis.</text>
</comment>
<reference evidence="6 7" key="1">
    <citation type="submission" date="2023-01" db="EMBL/GenBank/DDBJ databases">
        <title>Novel species of the genus Asticcacaulis isolated from rivers.</title>
        <authorList>
            <person name="Lu H."/>
        </authorList>
    </citation>
    <scope>NUCLEOTIDE SEQUENCE [LARGE SCALE GENOMIC DNA]</scope>
    <source>
        <strain evidence="6 7">BYS171W</strain>
    </source>
</reference>
<comment type="caution">
    <text evidence="6">The sequence shown here is derived from an EMBL/GenBank/DDBJ whole genome shotgun (WGS) entry which is preliminary data.</text>
</comment>
<comment type="similarity">
    <text evidence="2">Belongs to the MoaB/Mog family.</text>
</comment>
<keyword evidence="7" id="KW-1185">Reference proteome</keyword>
<evidence type="ECO:0000313" key="6">
    <source>
        <dbReference type="EMBL" id="MDC7684451.1"/>
    </source>
</evidence>